<dbReference type="EnsemblMetazoa" id="ASTEI02627-RA">
    <property type="protein sequence ID" value="ASTEI02627-PA"/>
    <property type="gene ID" value="ASTEI02627"/>
</dbReference>
<dbReference type="VEuPathDB" id="VectorBase:ASTE006086"/>
<reference evidence="17" key="1">
    <citation type="journal article" date="2014" name="Genome Biol.">
        <title>Genome analysis of a major urban malaria vector mosquito, Anopheles stephensi.</title>
        <authorList>
            <person name="Jiang X."/>
            <person name="Peery A."/>
            <person name="Hall A.B."/>
            <person name="Sharma A."/>
            <person name="Chen X.G."/>
            <person name="Waterhouse R.M."/>
            <person name="Komissarov A."/>
            <person name="Riehle M.M."/>
            <person name="Shouche Y."/>
            <person name="Sharakhova M.V."/>
            <person name="Lawson D."/>
            <person name="Pakpour N."/>
            <person name="Arensburger P."/>
            <person name="Davidson V.L."/>
            <person name="Eiglmeier K."/>
            <person name="Emrich S."/>
            <person name="George P."/>
            <person name="Kennedy R.C."/>
            <person name="Mane S.P."/>
            <person name="Maslen G."/>
            <person name="Oringanje C."/>
            <person name="Qi Y."/>
            <person name="Settlage R."/>
            <person name="Tojo M."/>
            <person name="Tubio J.M."/>
            <person name="Unger M.F."/>
            <person name="Wang B."/>
            <person name="Vernick K.D."/>
            <person name="Ribeiro J.M."/>
            <person name="James A.A."/>
            <person name="Michel K."/>
            <person name="Riehle M.A."/>
            <person name="Luckhart S."/>
            <person name="Sharakhov I.V."/>
            <person name="Tu Z."/>
        </authorList>
    </citation>
    <scope>NUCLEOTIDE SEQUENCE [LARGE SCALE GENOMIC DNA]</scope>
    <source>
        <strain evidence="17">Indian</strain>
    </source>
</reference>
<dbReference type="InterPro" id="IPR005814">
    <property type="entry name" value="Aminotrans_3"/>
</dbReference>
<organism evidence="16 17">
    <name type="scientific">Anopheles stephensi</name>
    <name type="common">Indo-Pakistan malaria mosquito</name>
    <dbReference type="NCBI Taxonomy" id="30069"/>
    <lineage>
        <taxon>Eukaryota</taxon>
        <taxon>Metazoa</taxon>
        <taxon>Ecdysozoa</taxon>
        <taxon>Arthropoda</taxon>
        <taxon>Hexapoda</taxon>
        <taxon>Insecta</taxon>
        <taxon>Pterygota</taxon>
        <taxon>Neoptera</taxon>
        <taxon>Endopterygota</taxon>
        <taxon>Diptera</taxon>
        <taxon>Nematocera</taxon>
        <taxon>Culicoidea</taxon>
        <taxon>Culicidae</taxon>
        <taxon>Anophelinae</taxon>
        <taxon>Anopheles</taxon>
    </lineage>
</organism>
<evidence type="ECO:0000256" key="10">
    <source>
        <dbReference type="ARBA" id="ARBA00030857"/>
    </source>
</evidence>
<evidence type="ECO:0000259" key="15">
    <source>
        <dbReference type="Pfam" id="PF24546"/>
    </source>
</evidence>
<keyword evidence="7" id="KW-0663">Pyridoxal phosphate</keyword>
<evidence type="ECO:0000313" key="17">
    <source>
        <dbReference type="Proteomes" id="UP000076408"/>
    </source>
</evidence>
<evidence type="ECO:0000256" key="12">
    <source>
        <dbReference type="SAM" id="MobiDB-lite"/>
    </source>
</evidence>
<evidence type="ECO:0000256" key="2">
    <source>
        <dbReference type="ARBA" id="ARBA00008954"/>
    </source>
</evidence>
<evidence type="ECO:0000256" key="5">
    <source>
        <dbReference type="ARBA" id="ARBA00022576"/>
    </source>
</evidence>
<dbReference type="InterPro" id="IPR024420">
    <property type="entry name" value="TRAPP_III_complex_Trs85"/>
</dbReference>
<dbReference type="InterPro" id="IPR058538">
    <property type="entry name" value="Ig_TPPC8_2nd"/>
</dbReference>
<dbReference type="InterPro" id="IPR058540">
    <property type="entry name" value="Ig_TPPC8_3rd"/>
</dbReference>
<evidence type="ECO:0000256" key="1">
    <source>
        <dbReference type="ARBA" id="ARBA00001933"/>
    </source>
</evidence>
<sequence>MIHLTGQNYSSKEIIQNIFSPMVGAIVSQQAEELCQKNNLSFVEMLQPFLKLSSDAHFRDIAGTSVSIKGLRINVVDVNWRPPQTILAKKMLNEAVTTAAGGDKMKAIKLDDGSFVDIPAAEPWFEQWRETFLTVQFPADHEFTRHLLCSLVVVSSIDQNPIETASQLTKKIQKMQNVTMPQLPKWFASDALNCYVMLHDGCSGDIGKAQQAFEGLKSTYGEHKCFLLQINSHGGPPADCPDPWLRYLKKHQRSEPTAASDIDSAPKTPQDMGSITGMPTTVVQSSNLLVHGGGIGSSGSSVSSETPPSGIVVGEVIAHPLSPVQETGIEIQETSSLTSSIDSLSLQTINPNVWPIESDIEVAHGSFLTAGDLDNLKHFVQDFTVRALIPYVERLVGVLNDSISNKKGVSRSLLSATKRWFVTNKPGVNTNQNAVVYTNESAELQTRKLGDLYFMFSHYSLAFQAYHQAKRDFNADSAWQYYAGALEMAALAAHMQGTASRKTYDYMEEAILTYLNSCKLPQFATRATLLSMECLRAAKQYSEAAKQLIRMTSEDSDLRSALLLEQASYCFLLANPPQYRKYALHCVLAGHRFSKVGQRKHSFRTYKQAYQVFENRGWSLAEDHIQFTIGRQASNLKKLDEASNCLAHLLRPSSMQTAAQQTLFLREYLSTKRALQSKGGEGANDIPTIALPKIVQTMTKVLVTSPPPVSNPLHIAATNINITSAPTDEHVWNKMEEMLVQSASERPVMVFRPSKSLFSADSPATENPRSVHGEPIEVAFNLENTIKPAVLFENINLLWEFRKESGQIFSNRPLFLGDVSLEERSEIENVVASSFVAVVTFGEHETKTLVLKLTPRSTGQLRILGIVGKISAAQPTGPGEAPSLWGKQLFEAQPIRVGSVGGKDGNKAAVAAASTPGPSFDRKLEIEILPPAPALHVSFSRAPTEVLAGEIIPIKMNMTNAGVSVLNDIYVCIDNPRYVLLNPNEADIPLSIRRDLQNLANENVGRDREARKQYVCRAFRESDGNFIAPNETKTATLWLQAPYSKGQKDVKLMIYYAMPQDYPKMKHRLVRHTWNFNVNDSLLVDANCNMSNPTKRELGIDVNVKNLNQVHHPLMTEIVMNELFLYCSAYELQQNRVVYIKTPGYARLQAGAGLKTNETVSLRCNLQRRPAEVTYDGNFQRYVSQKLSTVCVREPEPAAKATLPALDAVGSFLLKNETKYIRVYEPGSNEEFNQIVNQRDSHMTLCVNWSATINDNGASRQAFGQHFVQLRNLYDSVYCPPSERLQQITFTGQSDVYAIFDDLEKVTPVDNDDIDSGWGVNQSFVAQRCFLEESFHSVELRAYRHFAAVPLAEPAAPSLKTEVPGPKSRALLQQLNQLQNANSVQMFVDYDKSIGNYLQDVDGNVLLDIYTQISSVPLGYNHKELLNVFRDDHNLSTLINRPALGVFPGEDWPNRLQNVLMSVAPVGLDHVTTMMCGSCSNENAFKNIFIWYQKKQRGEATPFTEAEIQSCMINQVPGAPKLSILSFHGAFHGRTLGCLSTTHSKYIHKIDVPSFDWPIAPFPQYRYPLEENVRENAQEDARCLAEVERLIEQYGKRGIPVAGIIVEPIQSEGGDNEASPEFFQQLQKIAKARGSALLIDEVQTGGGPTGKIWCHEHFNLPSPPDVVTFSKKMQLGGYYHGSHMKPSQPYRVFNTWMGDPGKLLLLESILRVIKQESLLENVRRTGDKLKDGLMQAQKDFPHLLSAARGRGTFLAINCATPKLRDDIVGALKQKGVLSGGCGEQSIRFRPALIFGEKHVDIFMDKFRQVLKEVK</sequence>
<dbReference type="VEuPathDB" id="VectorBase:ASTE016288"/>
<evidence type="ECO:0000256" key="7">
    <source>
        <dbReference type="ARBA" id="ARBA00022898"/>
    </source>
</evidence>
<evidence type="ECO:0000259" key="14">
    <source>
        <dbReference type="Pfam" id="PF24545"/>
    </source>
</evidence>
<evidence type="ECO:0000256" key="3">
    <source>
        <dbReference type="ARBA" id="ARBA00012876"/>
    </source>
</evidence>
<dbReference type="EC" id="2.6.1.22" evidence="3"/>
<dbReference type="VEuPathDB" id="VectorBase:ASTEI02627"/>
<dbReference type="GO" id="GO:0009448">
    <property type="term" value="P:gamma-aminobutyric acid metabolic process"/>
    <property type="evidence" value="ECO:0007669"/>
    <property type="project" value="InterPro"/>
</dbReference>
<dbReference type="CDD" id="cd00610">
    <property type="entry name" value="OAT_like"/>
    <property type="match status" value="1"/>
</dbReference>
<dbReference type="GO" id="GO:0030170">
    <property type="term" value="F:pyridoxal phosphate binding"/>
    <property type="evidence" value="ECO:0007669"/>
    <property type="project" value="InterPro"/>
</dbReference>
<keyword evidence="5" id="KW-0032">Aminotransferase</keyword>
<dbReference type="InterPro" id="IPR058541">
    <property type="entry name" value="Ig_TPPC8_1st"/>
</dbReference>
<feature type="domain" description="TPPC8 first Ig-like" evidence="14">
    <location>
        <begin position="729"/>
        <end position="947"/>
    </location>
</feature>
<dbReference type="SUPFAM" id="SSF53383">
    <property type="entry name" value="PLP-dependent transferases"/>
    <property type="match status" value="1"/>
</dbReference>
<dbReference type="Proteomes" id="UP000076408">
    <property type="component" value="Unassembled WGS sequence"/>
</dbReference>
<dbReference type="Pfam" id="PF24545">
    <property type="entry name" value="Ig_TPPC8_1st"/>
    <property type="match status" value="1"/>
</dbReference>
<dbReference type="Pfam" id="PF00202">
    <property type="entry name" value="Aminotran_3"/>
    <property type="match status" value="1"/>
</dbReference>
<dbReference type="GO" id="GO:0034386">
    <property type="term" value="F:4-aminobutyrate:2-oxoglutarate transaminase activity"/>
    <property type="evidence" value="ECO:0007669"/>
    <property type="project" value="UniProtKB-EC"/>
</dbReference>
<evidence type="ECO:0000313" key="16">
    <source>
        <dbReference type="EnsemblMetazoa" id="ASTEI02627-PA"/>
    </source>
</evidence>
<dbReference type="STRING" id="30069.A0A182Y2E1"/>
<dbReference type="VEuPathDB" id="VectorBase:ASTEI20_035973"/>
<evidence type="ECO:0000256" key="9">
    <source>
        <dbReference type="ARBA" id="ARBA00030204"/>
    </source>
</evidence>
<evidence type="ECO:0000256" key="8">
    <source>
        <dbReference type="ARBA" id="ARBA00029760"/>
    </source>
</evidence>
<feature type="domain" description="TPPC8 third Ig-like" evidence="15">
    <location>
        <begin position="1073"/>
        <end position="1269"/>
    </location>
</feature>
<dbReference type="Pfam" id="PF24546">
    <property type="entry name" value="Ig_TPPC8_3rd"/>
    <property type="match status" value="1"/>
</dbReference>
<dbReference type="Pfam" id="PF12739">
    <property type="entry name" value="TRAPPC-Trs85"/>
    <property type="match status" value="1"/>
</dbReference>
<dbReference type="Gene3D" id="3.90.1150.10">
    <property type="entry name" value="Aspartate Aminotransferase, domain 1"/>
    <property type="match status" value="1"/>
</dbReference>
<accession>A0A182Y2E1</accession>
<dbReference type="InterPro" id="IPR015421">
    <property type="entry name" value="PyrdxlP-dep_Trfase_major"/>
</dbReference>
<keyword evidence="6" id="KW-0808">Transferase</keyword>
<evidence type="ECO:0000256" key="6">
    <source>
        <dbReference type="ARBA" id="ARBA00022679"/>
    </source>
</evidence>
<evidence type="ECO:0000259" key="13">
    <source>
        <dbReference type="Pfam" id="PF24544"/>
    </source>
</evidence>
<dbReference type="GO" id="GO:1990072">
    <property type="term" value="C:TRAPPIII protein complex"/>
    <property type="evidence" value="ECO:0007669"/>
    <property type="project" value="TreeGrafter"/>
</dbReference>
<dbReference type="EC" id="2.6.1.19" evidence="4"/>
<evidence type="ECO:0000256" key="4">
    <source>
        <dbReference type="ARBA" id="ARBA00012912"/>
    </source>
</evidence>
<keyword evidence="17" id="KW-1185">Reference proteome</keyword>
<dbReference type="NCBIfam" id="TIGR00699">
    <property type="entry name" value="GABAtrns_euk"/>
    <property type="match status" value="1"/>
</dbReference>
<dbReference type="VEuPathDB" id="VectorBase:ASTEI20_036251"/>
<dbReference type="FunFam" id="3.40.640.10:FF:000029">
    <property type="entry name" value="4-aminobutyrate aminotransferase, mitochondrial"/>
    <property type="match status" value="1"/>
</dbReference>
<feature type="domain" description="TPPC8 second Ig-like" evidence="13">
    <location>
        <begin position="949"/>
        <end position="1070"/>
    </location>
</feature>
<dbReference type="PANTHER" id="PTHR12975:SF6">
    <property type="entry name" value="TRAFFICKING PROTEIN PARTICLE COMPLEX SUBUNIT 8"/>
    <property type="match status" value="1"/>
</dbReference>
<dbReference type="PANTHER" id="PTHR12975">
    <property type="entry name" value="TRANSPORT PROTEIN TRAPP"/>
    <property type="match status" value="1"/>
</dbReference>
<dbReference type="GO" id="GO:0047298">
    <property type="term" value="F:(S)-3-amino-2-methylpropionate transaminase activity"/>
    <property type="evidence" value="ECO:0007669"/>
    <property type="project" value="UniProtKB-EC"/>
</dbReference>
<reference evidence="16" key="2">
    <citation type="submission" date="2020-05" db="UniProtKB">
        <authorList>
            <consortium name="EnsemblMetazoa"/>
        </authorList>
    </citation>
    <scope>IDENTIFICATION</scope>
    <source>
        <strain evidence="16">Indian</strain>
    </source>
</reference>
<feature type="region of interest" description="Disordered" evidence="12">
    <location>
        <begin position="251"/>
        <end position="278"/>
    </location>
</feature>
<comment type="cofactor">
    <cofactor evidence="1">
        <name>pyridoxal 5'-phosphate</name>
        <dbReference type="ChEBI" id="CHEBI:597326"/>
    </cofactor>
</comment>
<proteinExistence type="inferred from homology"/>
<dbReference type="InterPro" id="IPR015422">
    <property type="entry name" value="PyrdxlP-dep_Trfase_small"/>
</dbReference>
<protein>
    <recommendedName>
        <fullName evidence="10">(S)-3-amino-2-methylpropionate transaminase</fullName>
        <ecNumber evidence="4">2.6.1.19</ecNumber>
        <ecNumber evidence="3">2.6.1.22</ecNumber>
    </recommendedName>
    <alternativeName>
        <fullName evidence="11">GABA aminotransferase</fullName>
    </alternativeName>
    <alternativeName>
        <fullName evidence="9">Gamma-amino-N-butyrate transaminase</fullName>
    </alternativeName>
    <alternativeName>
        <fullName evidence="8">L-AIBAT</fullName>
    </alternativeName>
</protein>
<dbReference type="Gene3D" id="3.40.640.10">
    <property type="entry name" value="Type I PLP-dependent aspartate aminotransferase-like (Major domain)"/>
    <property type="match status" value="1"/>
</dbReference>
<dbReference type="InterPro" id="IPR004631">
    <property type="entry name" value="4NH2But_aminotransferase_euk"/>
</dbReference>
<name>A0A182Y2E1_ANOST</name>
<comment type="similarity">
    <text evidence="2">Belongs to the class-III pyridoxal-phosphate-dependent aminotransferase family.</text>
</comment>
<evidence type="ECO:0000256" key="11">
    <source>
        <dbReference type="ARBA" id="ARBA00031787"/>
    </source>
</evidence>
<dbReference type="Pfam" id="PF24544">
    <property type="entry name" value="Ig_TPPC8_2nd"/>
    <property type="match status" value="1"/>
</dbReference>
<dbReference type="InterPro" id="IPR015424">
    <property type="entry name" value="PyrdxlP-dep_Trfase"/>
</dbReference>
<dbReference type="OMA" id="HEINMLF"/>